<evidence type="ECO:0000256" key="1">
    <source>
        <dbReference type="SAM" id="MobiDB-lite"/>
    </source>
</evidence>
<feature type="non-terminal residue" evidence="2">
    <location>
        <position position="36"/>
    </location>
</feature>
<sequence length="36" mass="4077">MKQRTANELDRQHGNNRSTNELLTAMATTTTTKQTN</sequence>
<feature type="compositionally biased region" description="Basic and acidic residues" evidence="1">
    <location>
        <begin position="1"/>
        <end position="13"/>
    </location>
</feature>
<dbReference type="AlphaFoldDB" id="A0A392W167"/>
<feature type="compositionally biased region" description="Low complexity" evidence="1">
    <location>
        <begin position="19"/>
        <end position="36"/>
    </location>
</feature>
<dbReference type="Proteomes" id="UP000265520">
    <property type="component" value="Unassembled WGS sequence"/>
</dbReference>
<feature type="region of interest" description="Disordered" evidence="1">
    <location>
        <begin position="1"/>
        <end position="36"/>
    </location>
</feature>
<comment type="caution">
    <text evidence="2">The sequence shown here is derived from an EMBL/GenBank/DDBJ whole genome shotgun (WGS) entry which is preliminary data.</text>
</comment>
<evidence type="ECO:0000313" key="2">
    <source>
        <dbReference type="EMBL" id="MCI93442.1"/>
    </source>
</evidence>
<accession>A0A392W167</accession>
<organism evidence="2 3">
    <name type="scientific">Trifolium medium</name>
    <dbReference type="NCBI Taxonomy" id="97028"/>
    <lineage>
        <taxon>Eukaryota</taxon>
        <taxon>Viridiplantae</taxon>
        <taxon>Streptophyta</taxon>
        <taxon>Embryophyta</taxon>
        <taxon>Tracheophyta</taxon>
        <taxon>Spermatophyta</taxon>
        <taxon>Magnoliopsida</taxon>
        <taxon>eudicotyledons</taxon>
        <taxon>Gunneridae</taxon>
        <taxon>Pentapetalae</taxon>
        <taxon>rosids</taxon>
        <taxon>fabids</taxon>
        <taxon>Fabales</taxon>
        <taxon>Fabaceae</taxon>
        <taxon>Papilionoideae</taxon>
        <taxon>50 kb inversion clade</taxon>
        <taxon>NPAAA clade</taxon>
        <taxon>Hologalegina</taxon>
        <taxon>IRL clade</taxon>
        <taxon>Trifolieae</taxon>
        <taxon>Trifolium</taxon>
    </lineage>
</organism>
<keyword evidence="3" id="KW-1185">Reference proteome</keyword>
<name>A0A392W167_9FABA</name>
<proteinExistence type="predicted"/>
<protein>
    <submittedName>
        <fullName evidence="2">Uncharacterized protein</fullName>
    </submittedName>
</protein>
<reference evidence="2 3" key="1">
    <citation type="journal article" date="2018" name="Front. Plant Sci.">
        <title>Red Clover (Trifolium pratense) and Zigzag Clover (T. medium) - A Picture of Genomic Similarities and Differences.</title>
        <authorList>
            <person name="Dluhosova J."/>
            <person name="Istvanek J."/>
            <person name="Nedelnik J."/>
            <person name="Repkova J."/>
        </authorList>
    </citation>
    <scope>NUCLEOTIDE SEQUENCE [LARGE SCALE GENOMIC DNA]</scope>
    <source>
        <strain evidence="3">cv. 10/8</strain>
        <tissue evidence="2">Leaf</tissue>
    </source>
</reference>
<dbReference type="EMBL" id="LXQA011329555">
    <property type="protein sequence ID" value="MCI93442.1"/>
    <property type="molecule type" value="Genomic_DNA"/>
</dbReference>
<evidence type="ECO:0000313" key="3">
    <source>
        <dbReference type="Proteomes" id="UP000265520"/>
    </source>
</evidence>